<evidence type="ECO:0000313" key="4">
    <source>
        <dbReference type="Proteomes" id="UP000237347"/>
    </source>
</evidence>
<sequence length="258" mass="28985">MQLVGNLVLYPINTRDTPGDAYWSSNTFVKGFKFHLYLNHIGLLVIINGTSLNRFMVLAPGSSSTRNENNTTYHATLDVNGIFWLYSHTYDNESSKLNISSLSWSVLDNPCEVKGVCGFNSFCTFDDAQLDCLCLLVTDFVDPNHSSLGCVRNFSEEVCKGGKENAAFYNINTIENLVLANRAYFRQSMSTEECRKSCLEDYDCGEALFKNVRALNKLVIGEEVDKMSLEKMVKVGLWCVQNEPALRPSMKSVILMLC</sequence>
<comment type="caution">
    <text evidence="3">The sequence shown here is derived from an EMBL/GenBank/DDBJ whole genome shotgun (WGS) entry which is preliminary data.</text>
</comment>
<dbReference type="PANTHER" id="PTHR47976">
    <property type="entry name" value="G-TYPE LECTIN S-RECEPTOR-LIKE SERINE/THREONINE-PROTEIN KINASE SD2-5"/>
    <property type="match status" value="1"/>
</dbReference>
<dbReference type="AlphaFoldDB" id="A0AAW0KFQ6"/>
<keyword evidence="4" id="KW-1185">Reference proteome</keyword>
<name>A0AAW0KFQ6_QUESU</name>
<keyword evidence="2" id="KW-1015">Disulfide bond</keyword>
<dbReference type="SUPFAM" id="SSF51110">
    <property type="entry name" value="alpha-D-mannose-specific plant lectins"/>
    <property type="match status" value="1"/>
</dbReference>
<dbReference type="InterPro" id="IPR036426">
    <property type="entry name" value="Bulb-type_lectin_dom_sf"/>
</dbReference>
<gene>
    <name evidence="3" type="primary">LECRK3_16</name>
    <name evidence="3" type="ORF">CFP56_020529</name>
</gene>
<protein>
    <submittedName>
        <fullName evidence="3">G-type lectin s-receptor-like serine/threonine-protein kinase lecrk3</fullName>
    </submittedName>
</protein>
<dbReference type="InterPro" id="IPR051343">
    <property type="entry name" value="G-type_lectin_kinases/EP1-like"/>
</dbReference>
<dbReference type="Gene3D" id="2.90.10.10">
    <property type="entry name" value="Bulb-type lectin domain"/>
    <property type="match status" value="1"/>
</dbReference>
<organism evidence="3 4">
    <name type="scientific">Quercus suber</name>
    <name type="common">Cork oak</name>
    <dbReference type="NCBI Taxonomy" id="58331"/>
    <lineage>
        <taxon>Eukaryota</taxon>
        <taxon>Viridiplantae</taxon>
        <taxon>Streptophyta</taxon>
        <taxon>Embryophyta</taxon>
        <taxon>Tracheophyta</taxon>
        <taxon>Spermatophyta</taxon>
        <taxon>Magnoliopsida</taxon>
        <taxon>eudicotyledons</taxon>
        <taxon>Gunneridae</taxon>
        <taxon>Pentapetalae</taxon>
        <taxon>rosids</taxon>
        <taxon>fabids</taxon>
        <taxon>Fagales</taxon>
        <taxon>Fagaceae</taxon>
        <taxon>Quercus</taxon>
    </lineage>
</organism>
<proteinExistence type="predicted"/>
<accession>A0AAW0KFQ6</accession>
<evidence type="ECO:0000256" key="1">
    <source>
        <dbReference type="ARBA" id="ARBA00022729"/>
    </source>
</evidence>
<evidence type="ECO:0000256" key="2">
    <source>
        <dbReference type="ARBA" id="ARBA00023157"/>
    </source>
</evidence>
<dbReference type="EMBL" id="PKMF04000316">
    <property type="protein sequence ID" value="KAK7837969.1"/>
    <property type="molecule type" value="Genomic_DNA"/>
</dbReference>
<dbReference type="Proteomes" id="UP000237347">
    <property type="component" value="Unassembled WGS sequence"/>
</dbReference>
<dbReference type="PANTHER" id="PTHR47976:SF27">
    <property type="entry name" value="RECEPTOR-LIKE SERINE_THREONINE-PROTEIN KINASE"/>
    <property type="match status" value="1"/>
</dbReference>
<keyword evidence="1" id="KW-0732">Signal</keyword>
<evidence type="ECO:0000313" key="3">
    <source>
        <dbReference type="EMBL" id="KAK7837969.1"/>
    </source>
</evidence>
<dbReference type="GO" id="GO:0016301">
    <property type="term" value="F:kinase activity"/>
    <property type="evidence" value="ECO:0007669"/>
    <property type="project" value="UniProtKB-KW"/>
</dbReference>
<reference evidence="3 4" key="1">
    <citation type="journal article" date="2018" name="Sci. Data">
        <title>The draft genome sequence of cork oak.</title>
        <authorList>
            <person name="Ramos A.M."/>
            <person name="Usie A."/>
            <person name="Barbosa P."/>
            <person name="Barros P.M."/>
            <person name="Capote T."/>
            <person name="Chaves I."/>
            <person name="Simoes F."/>
            <person name="Abreu I."/>
            <person name="Carrasquinho I."/>
            <person name="Faro C."/>
            <person name="Guimaraes J.B."/>
            <person name="Mendonca D."/>
            <person name="Nobrega F."/>
            <person name="Rodrigues L."/>
            <person name="Saibo N.J.M."/>
            <person name="Varela M.C."/>
            <person name="Egas C."/>
            <person name="Matos J."/>
            <person name="Miguel C.M."/>
            <person name="Oliveira M.M."/>
            <person name="Ricardo C.P."/>
            <person name="Goncalves S."/>
        </authorList>
    </citation>
    <scope>NUCLEOTIDE SEQUENCE [LARGE SCALE GENOMIC DNA]</scope>
    <source>
        <strain evidence="4">cv. HL8</strain>
    </source>
</reference>